<dbReference type="InterPro" id="IPR006342">
    <property type="entry name" value="FkbM_mtfrase"/>
</dbReference>
<organism evidence="2 3">
    <name type="scientific">Larkinella terrae</name>
    <dbReference type="NCBI Taxonomy" id="2025311"/>
    <lineage>
        <taxon>Bacteria</taxon>
        <taxon>Pseudomonadati</taxon>
        <taxon>Bacteroidota</taxon>
        <taxon>Cytophagia</taxon>
        <taxon>Cytophagales</taxon>
        <taxon>Spirosomataceae</taxon>
        <taxon>Larkinella</taxon>
    </lineage>
</organism>
<dbReference type="GO" id="GO:0008168">
    <property type="term" value="F:methyltransferase activity"/>
    <property type="evidence" value="ECO:0007669"/>
    <property type="project" value="UniProtKB-KW"/>
</dbReference>
<dbReference type="Gene3D" id="3.40.50.150">
    <property type="entry name" value="Vaccinia Virus protein VP39"/>
    <property type="match status" value="1"/>
</dbReference>
<evidence type="ECO:0000259" key="1">
    <source>
        <dbReference type="Pfam" id="PF05050"/>
    </source>
</evidence>
<keyword evidence="2" id="KW-0808">Transferase</keyword>
<protein>
    <submittedName>
        <fullName evidence="2">FkbM family methyltransferase</fullName>
    </submittedName>
</protein>
<dbReference type="AlphaFoldDB" id="A0A7K0EH37"/>
<reference evidence="2 3" key="1">
    <citation type="journal article" date="2018" name="Antonie Van Leeuwenhoek">
        <title>Larkinella terrae sp. nov., isolated from soil on Jeju Island, South Korea.</title>
        <authorList>
            <person name="Ten L.N."/>
            <person name="Jeon J."/>
            <person name="Park S.J."/>
            <person name="Park S."/>
            <person name="Lee S.Y."/>
            <person name="Kim M.K."/>
            <person name="Jung H.Y."/>
        </authorList>
    </citation>
    <scope>NUCLEOTIDE SEQUENCE [LARGE SCALE GENOMIC DNA]</scope>
    <source>
        <strain evidence="2 3">KCTC 52001</strain>
    </source>
</reference>
<dbReference type="SUPFAM" id="SSF53335">
    <property type="entry name" value="S-adenosyl-L-methionine-dependent methyltransferases"/>
    <property type="match status" value="1"/>
</dbReference>
<dbReference type="InterPro" id="IPR052514">
    <property type="entry name" value="SAM-dependent_MTase"/>
</dbReference>
<comment type="caution">
    <text evidence="2">The sequence shown here is derived from an EMBL/GenBank/DDBJ whole genome shotgun (WGS) entry which is preliminary data.</text>
</comment>
<dbReference type="Pfam" id="PF05050">
    <property type="entry name" value="Methyltransf_21"/>
    <property type="match status" value="1"/>
</dbReference>
<dbReference type="CDD" id="cd02440">
    <property type="entry name" value="AdoMet_MTases"/>
    <property type="match status" value="1"/>
</dbReference>
<dbReference type="EMBL" id="WJXZ01000004">
    <property type="protein sequence ID" value="MRS61117.1"/>
    <property type="molecule type" value="Genomic_DNA"/>
</dbReference>
<dbReference type="NCBIfam" id="TIGR01444">
    <property type="entry name" value="fkbM_fam"/>
    <property type="match status" value="1"/>
</dbReference>
<feature type="domain" description="Methyltransferase FkbM" evidence="1">
    <location>
        <begin position="89"/>
        <end position="246"/>
    </location>
</feature>
<gene>
    <name evidence="2" type="ORF">GJJ30_07425</name>
</gene>
<dbReference type="InterPro" id="IPR029063">
    <property type="entry name" value="SAM-dependent_MTases_sf"/>
</dbReference>
<sequence length="287" mass="32615">MKDFLINTATKLLDAAGLDGDRISFKAAIYAYKLGLKGKIDTQKPYPVNDIQLYLDENDTLQIARRAKFEELETEVLLSHVGNHTTLLDIGANIGYYTVEVARKATFGKVISFEPDPANFALLQKNVALNQVSNAVLHNAAISDRAGQMRLYKHPFNTGDYRLYNDGDFKEFVDVPTLRLDDVITEPVDMIKIDVQGFEYFALKGGEQILKQHKPLILTEFWPRGLTNSGITPKAYLDLLKDNGYQPRRVDEEQKKVVETDYNHLYQFGSKPVNKYINLLFIHPEKA</sequence>
<keyword evidence="2" id="KW-0489">Methyltransferase</keyword>
<evidence type="ECO:0000313" key="3">
    <source>
        <dbReference type="Proteomes" id="UP000441754"/>
    </source>
</evidence>
<accession>A0A7K0EH37</accession>
<dbReference type="PANTHER" id="PTHR34203">
    <property type="entry name" value="METHYLTRANSFERASE, FKBM FAMILY PROTEIN"/>
    <property type="match status" value="1"/>
</dbReference>
<dbReference type="PANTHER" id="PTHR34203:SF15">
    <property type="entry name" value="SLL1173 PROTEIN"/>
    <property type="match status" value="1"/>
</dbReference>
<dbReference type="GO" id="GO:0032259">
    <property type="term" value="P:methylation"/>
    <property type="evidence" value="ECO:0007669"/>
    <property type="project" value="UniProtKB-KW"/>
</dbReference>
<dbReference type="RefSeq" id="WP_154174527.1">
    <property type="nucleotide sequence ID" value="NZ_WJXZ01000004.1"/>
</dbReference>
<name>A0A7K0EH37_9BACT</name>
<proteinExistence type="predicted"/>
<dbReference type="Proteomes" id="UP000441754">
    <property type="component" value="Unassembled WGS sequence"/>
</dbReference>
<dbReference type="OrthoDB" id="9812600at2"/>
<keyword evidence="3" id="KW-1185">Reference proteome</keyword>
<evidence type="ECO:0000313" key="2">
    <source>
        <dbReference type="EMBL" id="MRS61117.1"/>
    </source>
</evidence>